<dbReference type="NCBIfam" id="NF033788">
    <property type="entry name" value="HTH_metalloreg"/>
    <property type="match status" value="1"/>
</dbReference>
<dbReference type="GO" id="GO:0003700">
    <property type="term" value="F:DNA-binding transcription factor activity"/>
    <property type="evidence" value="ECO:0007669"/>
    <property type="project" value="InterPro"/>
</dbReference>
<dbReference type="Pfam" id="PF01022">
    <property type="entry name" value="HTH_5"/>
    <property type="match status" value="1"/>
</dbReference>
<dbReference type="Proteomes" id="UP000277871">
    <property type="component" value="Unassembled WGS sequence"/>
</dbReference>
<dbReference type="Gene3D" id="1.10.10.10">
    <property type="entry name" value="Winged helix-like DNA-binding domain superfamily/Winged helix DNA-binding domain"/>
    <property type="match status" value="1"/>
</dbReference>
<dbReference type="RefSeq" id="WP_121864306.1">
    <property type="nucleotide sequence ID" value="NZ_RDEX01000001.1"/>
</dbReference>
<sequence length="164" mass="17154">MAIIPEDLPSLDARATTAYAHLFQALSEPTRLAVLQHLASGEHRVRDLVGHMGLAQSTVSKHLAFLGECGLVETRPEGRATWYSLAHPHELAAVISAAEHLLHATGTDAALCTHLHHPPLPGGPAPVHQSRDGLPAAAPASGLHSADPVCAEAPGATTPRRDSL</sequence>
<evidence type="ECO:0000259" key="5">
    <source>
        <dbReference type="PROSITE" id="PS50987"/>
    </source>
</evidence>
<dbReference type="InterPro" id="IPR001845">
    <property type="entry name" value="HTH_ArsR_DNA-bd_dom"/>
</dbReference>
<dbReference type="SUPFAM" id="SSF46785">
    <property type="entry name" value="Winged helix' DNA-binding domain"/>
    <property type="match status" value="1"/>
</dbReference>
<dbReference type="InterPro" id="IPR011991">
    <property type="entry name" value="ArsR-like_HTH"/>
</dbReference>
<dbReference type="SMART" id="SM00418">
    <property type="entry name" value="HTH_ARSR"/>
    <property type="match status" value="1"/>
</dbReference>
<dbReference type="InterPro" id="IPR051081">
    <property type="entry name" value="HTH_MetalResp_TranReg"/>
</dbReference>
<evidence type="ECO:0000313" key="6">
    <source>
        <dbReference type="EMBL" id="RLY94472.1"/>
    </source>
</evidence>
<dbReference type="CDD" id="cd00090">
    <property type="entry name" value="HTH_ARSR"/>
    <property type="match status" value="1"/>
</dbReference>
<dbReference type="PROSITE" id="PS50987">
    <property type="entry name" value="HTH_ARSR_2"/>
    <property type="match status" value="1"/>
</dbReference>
<organism evidence="6 7">
    <name type="scientific">Kocuria tytonicola</name>
    <dbReference type="NCBI Taxonomy" id="2055946"/>
    <lineage>
        <taxon>Bacteria</taxon>
        <taxon>Bacillati</taxon>
        <taxon>Actinomycetota</taxon>
        <taxon>Actinomycetes</taxon>
        <taxon>Micrococcales</taxon>
        <taxon>Micrococcaceae</taxon>
        <taxon>Kocuria</taxon>
    </lineage>
</organism>
<proteinExistence type="predicted"/>
<evidence type="ECO:0000256" key="4">
    <source>
        <dbReference type="SAM" id="MobiDB-lite"/>
    </source>
</evidence>
<protein>
    <submittedName>
        <fullName evidence="6">ArsR family transcriptional regulator</fullName>
    </submittedName>
</protein>
<keyword evidence="7" id="KW-1185">Reference proteome</keyword>
<dbReference type="PANTHER" id="PTHR33154">
    <property type="entry name" value="TRANSCRIPTIONAL REGULATOR, ARSR FAMILY"/>
    <property type="match status" value="1"/>
</dbReference>
<evidence type="ECO:0000256" key="2">
    <source>
        <dbReference type="ARBA" id="ARBA00023125"/>
    </source>
</evidence>
<dbReference type="PRINTS" id="PR00778">
    <property type="entry name" value="HTHARSR"/>
</dbReference>
<evidence type="ECO:0000313" key="7">
    <source>
        <dbReference type="Proteomes" id="UP000277871"/>
    </source>
</evidence>
<evidence type="ECO:0000256" key="1">
    <source>
        <dbReference type="ARBA" id="ARBA00023015"/>
    </source>
</evidence>
<reference evidence="6 7" key="1">
    <citation type="submission" date="2018-10" db="EMBL/GenBank/DDBJ databases">
        <title>Kocuria tytonicola, new bacteria from the preen glands of American barn owls (Tyto furcata).</title>
        <authorList>
            <person name="Braun M.S."/>
            <person name="Wang E."/>
            <person name="Zimmermann S."/>
            <person name="Boutin S."/>
            <person name="Wagner H."/>
            <person name="Wink M."/>
        </authorList>
    </citation>
    <scope>NUCLEOTIDE SEQUENCE [LARGE SCALE GENOMIC DNA]</scope>
    <source>
        <strain evidence="6 7">473</strain>
    </source>
</reference>
<accession>A0A3L9LDU0</accession>
<name>A0A3L9LDU0_9MICC</name>
<dbReference type="InterPro" id="IPR036390">
    <property type="entry name" value="WH_DNA-bd_sf"/>
</dbReference>
<keyword evidence="3" id="KW-0804">Transcription</keyword>
<dbReference type="GO" id="GO:0003677">
    <property type="term" value="F:DNA binding"/>
    <property type="evidence" value="ECO:0007669"/>
    <property type="project" value="UniProtKB-KW"/>
</dbReference>
<gene>
    <name evidence="6" type="ORF">EAE32_04620</name>
</gene>
<feature type="region of interest" description="Disordered" evidence="4">
    <location>
        <begin position="115"/>
        <end position="164"/>
    </location>
</feature>
<dbReference type="InterPro" id="IPR036388">
    <property type="entry name" value="WH-like_DNA-bd_sf"/>
</dbReference>
<keyword evidence="1" id="KW-0805">Transcription regulation</keyword>
<evidence type="ECO:0000256" key="3">
    <source>
        <dbReference type="ARBA" id="ARBA00023163"/>
    </source>
</evidence>
<comment type="caution">
    <text evidence="6">The sequence shown here is derived from an EMBL/GenBank/DDBJ whole genome shotgun (WGS) entry which is preliminary data.</text>
</comment>
<dbReference type="EMBL" id="RDEX01000001">
    <property type="protein sequence ID" value="RLY94472.1"/>
    <property type="molecule type" value="Genomic_DNA"/>
</dbReference>
<keyword evidence="2" id="KW-0238">DNA-binding</keyword>
<feature type="domain" description="HTH arsR-type" evidence="5">
    <location>
        <begin position="11"/>
        <end position="105"/>
    </location>
</feature>
<dbReference type="PANTHER" id="PTHR33154:SF33">
    <property type="entry name" value="TRANSCRIPTIONAL REPRESSOR SDPR"/>
    <property type="match status" value="1"/>
</dbReference>
<dbReference type="AlphaFoldDB" id="A0A3L9LDU0"/>